<keyword evidence="1" id="KW-1133">Transmembrane helix</keyword>
<accession>A0A6C0AJG2</accession>
<keyword evidence="1" id="KW-0812">Transmembrane</keyword>
<dbReference type="EMBL" id="MN740652">
    <property type="protein sequence ID" value="QHS79786.1"/>
    <property type="molecule type" value="Genomic_DNA"/>
</dbReference>
<organism evidence="2">
    <name type="scientific">viral metagenome</name>
    <dbReference type="NCBI Taxonomy" id="1070528"/>
    <lineage>
        <taxon>unclassified sequences</taxon>
        <taxon>metagenomes</taxon>
        <taxon>organismal metagenomes</taxon>
    </lineage>
</organism>
<name>A0A6C0AJG2_9ZZZZ</name>
<keyword evidence="1" id="KW-0472">Membrane</keyword>
<evidence type="ECO:0000256" key="1">
    <source>
        <dbReference type="SAM" id="Phobius"/>
    </source>
</evidence>
<protein>
    <submittedName>
        <fullName evidence="2">Uncharacterized protein</fullName>
    </submittedName>
</protein>
<dbReference type="AlphaFoldDB" id="A0A6C0AJG2"/>
<sequence length="142" mass="16326">MIEHPNHGSVVWKYLDLEKTLWSPNFLDYAMTYATILIQPIGHVLFWVCYLGFPTLYTYFGGTHDMSFTTLAWYIASSIQVLVSAIQRWSEVVEHYNLGTTILVWKILTHAYGIPLLDIRSQESGHQYFKYAAGASLLQDLC</sequence>
<evidence type="ECO:0000313" key="2">
    <source>
        <dbReference type="EMBL" id="QHS79786.1"/>
    </source>
</evidence>
<proteinExistence type="predicted"/>
<feature type="transmembrane region" description="Helical" evidence="1">
    <location>
        <begin position="30"/>
        <end position="59"/>
    </location>
</feature>
<reference evidence="2" key="1">
    <citation type="journal article" date="2020" name="Nature">
        <title>Giant virus diversity and host interactions through global metagenomics.</title>
        <authorList>
            <person name="Schulz F."/>
            <person name="Roux S."/>
            <person name="Paez-Espino D."/>
            <person name="Jungbluth S."/>
            <person name="Walsh D.A."/>
            <person name="Denef V.J."/>
            <person name="McMahon K.D."/>
            <person name="Konstantinidis K.T."/>
            <person name="Eloe-Fadrosh E.A."/>
            <person name="Kyrpides N.C."/>
            <person name="Woyke T."/>
        </authorList>
    </citation>
    <scope>NUCLEOTIDE SEQUENCE</scope>
    <source>
        <strain evidence="2">GVMAG-S-1035303-20</strain>
    </source>
</reference>